<proteinExistence type="predicted"/>
<sequence>MTRDSDDDALRWEGDDDPTLAPGWKTVGPPVAAPVADEGSAAASDAPDSVDADAPGDADTDRADADPADAAARPASQTGSVELVVLGILAGVYLLYTIGWLITALRTSVPGVSIVGDAMYALGLWLAVLAAPCWFALAMRAGGRRSRLVWLVVGALVLAPLPFVLGVTA</sequence>
<keyword evidence="2" id="KW-0812">Transmembrane</keyword>
<feature type="transmembrane region" description="Helical" evidence="2">
    <location>
        <begin position="149"/>
        <end position="168"/>
    </location>
</feature>
<dbReference type="RefSeq" id="WP_067875377.1">
    <property type="nucleotide sequence ID" value="NZ_CP013979.1"/>
</dbReference>
<evidence type="ECO:0000256" key="1">
    <source>
        <dbReference type="SAM" id="MobiDB-lite"/>
    </source>
</evidence>
<gene>
    <name evidence="3" type="ORF">ATC03_08085</name>
</gene>
<dbReference type="Proteomes" id="UP000078437">
    <property type="component" value="Chromosome"/>
</dbReference>
<keyword evidence="2" id="KW-1133">Transmembrane helix</keyword>
<feature type="compositionally biased region" description="Acidic residues" evidence="1">
    <location>
        <begin position="48"/>
        <end position="58"/>
    </location>
</feature>
<feature type="compositionally biased region" description="Basic and acidic residues" evidence="1">
    <location>
        <begin position="1"/>
        <end position="13"/>
    </location>
</feature>
<keyword evidence="2" id="KW-0472">Membrane</keyword>
<feature type="compositionally biased region" description="Low complexity" evidence="1">
    <location>
        <begin position="35"/>
        <end position="47"/>
    </location>
</feature>
<feature type="transmembrane region" description="Helical" evidence="2">
    <location>
        <begin position="118"/>
        <end position="137"/>
    </location>
</feature>
<keyword evidence="4" id="KW-1185">Reference proteome</keyword>
<evidence type="ECO:0000313" key="3">
    <source>
        <dbReference type="EMBL" id="ANJ26677.1"/>
    </source>
</evidence>
<organism evidence="3 4">
    <name type="scientific">Agromyces aureus</name>
    <dbReference type="NCBI Taxonomy" id="453304"/>
    <lineage>
        <taxon>Bacteria</taxon>
        <taxon>Bacillati</taxon>
        <taxon>Actinomycetota</taxon>
        <taxon>Actinomycetes</taxon>
        <taxon>Micrococcales</taxon>
        <taxon>Microbacteriaceae</taxon>
        <taxon>Agromyces</taxon>
    </lineage>
</organism>
<protein>
    <recommendedName>
        <fullName evidence="5">DNA polymerase III subunit gamma/tau</fullName>
    </recommendedName>
</protein>
<dbReference type="KEGG" id="agy:ATC03_08085"/>
<reference evidence="4" key="2">
    <citation type="submission" date="2016-01" db="EMBL/GenBank/DDBJ databases">
        <title>Complete genome sequence of Agromyces aureus AR33T and comparison with related organisms.</title>
        <authorList>
            <person name="Corretto E."/>
            <person name="Antonielli L."/>
            <person name="Sessitsch A."/>
            <person name="Brader G."/>
        </authorList>
    </citation>
    <scope>NUCLEOTIDE SEQUENCE [LARGE SCALE GENOMIC DNA]</scope>
    <source>
        <strain evidence="4">AR33</strain>
    </source>
</reference>
<name>A0A191WEM5_9MICO</name>
<reference evidence="3 4" key="1">
    <citation type="journal article" date="2016" name="Int. J. Syst. Evol. Microbiol.">
        <title>Agromyces aureus sp. nov., isolated from the rhizosphere of Salix caprea L. grown in a heavy-metal-contaminated soil.</title>
        <authorList>
            <person name="Corretto E."/>
            <person name="Antonielli L."/>
            <person name="Sessitsch A."/>
            <person name="Compant S."/>
            <person name="Gorfer M."/>
            <person name="Kuffner M."/>
            <person name="Brader G."/>
        </authorList>
    </citation>
    <scope>NUCLEOTIDE SEQUENCE [LARGE SCALE GENOMIC DNA]</scope>
    <source>
        <strain evidence="3 4">AR33</strain>
    </source>
</reference>
<evidence type="ECO:0000313" key="4">
    <source>
        <dbReference type="Proteomes" id="UP000078437"/>
    </source>
</evidence>
<accession>A0A191WEM5</accession>
<dbReference type="STRING" id="453304.ATC03_08085"/>
<feature type="region of interest" description="Disordered" evidence="1">
    <location>
        <begin position="1"/>
        <end position="73"/>
    </location>
</feature>
<evidence type="ECO:0000256" key="2">
    <source>
        <dbReference type="SAM" id="Phobius"/>
    </source>
</evidence>
<dbReference type="OrthoDB" id="4981704at2"/>
<feature type="transmembrane region" description="Helical" evidence="2">
    <location>
        <begin position="83"/>
        <end position="106"/>
    </location>
</feature>
<dbReference type="AlphaFoldDB" id="A0A191WEM5"/>
<evidence type="ECO:0008006" key="5">
    <source>
        <dbReference type="Google" id="ProtNLM"/>
    </source>
</evidence>
<dbReference type="EMBL" id="CP013979">
    <property type="protein sequence ID" value="ANJ26677.1"/>
    <property type="molecule type" value="Genomic_DNA"/>
</dbReference>